<dbReference type="SUPFAM" id="SSF56219">
    <property type="entry name" value="DNase I-like"/>
    <property type="match status" value="1"/>
</dbReference>
<feature type="domain" description="Endonuclease/exonuclease/phosphatase" evidence="1">
    <location>
        <begin position="7"/>
        <end position="88"/>
    </location>
</feature>
<dbReference type="InterPro" id="IPR036691">
    <property type="entry name" value="Endo/exonu/phosph_ase_sf"/>
</dbReference>
<dbReference type="GO" id="GO:0003824">
    <property type="term" value="F:catalytic activity"/>
    <property type="evidence" value="ECO:0007669"/>
    <property type="project" value="InterPro"/>
</dbReference>
<dbReference type="Pfam" id="PF03372">
    <property type="entry name" value="Exo_endo_phos"/>
    <property type="match status" value="1"/>
</dbReference>
<reference evidence="2" key="1">
    <citation type="submission" date="2016-06" db="UniProtKB">
        <authorList>
            <consortium name="WormBaseParasite"/>
        </authorList>
    </citation>
    <scope>IDENTIFICATION</scope>
</reference>
<proteinExistence type="predicted"/>
<accession>A0A183TG76</accession>
<evidence type="ECO:0000259" key="1">
    <source>
        <dbReference type="Pfam" id="PF03372"/>
    </source>
</evidence>
<evidence type="ECO:0000313" key="2">
    <source>
        <dbReference type="WBParaSite" id="SSLN_0001606001-mRNA-1"/>
    </source>
</evidence>
<organism evidence="2">
    <name type="scientific">Schistocephalus solidus</name>
    <name type="common">Tapeworm</name>
    <dbReference type="NCBI Taxonomy" id="70667"/>
    <lineage>
        <taxon>Eukaryota</taxon>
        <taxon>Metazoa</taxon>
        <taxon>Spiralia</taxon>
        <taxon>Lophotrochozoa</taxon>
        <taxon>Platyhelminthes</taxon>
        <taxon>Cestoda</taxon>
        <taxon>Eucestoda</taxon>
        <taxon>Diphyllobothriidea</taxon>
        <taxon>Diphyllobothriidae</taxon>
        <taxon>Schistocephalus</taxon>
    </lineage>
</organism>
<name>A0A183TG76_SCHSO</name>
<dbReference type="Gene3D" id="3.60.10.10">
    <property type="entry name" value="Endonuclease/exonuclease/phosphatase"/>
    <property type="match status" value="1"/>
</dbReference>
<dbReference type="WBParaSite" id="SSLN_0001606001-mRNA-1">
    <property type="protein sequence ID" value="SSLN_0001606001-mRNA-1"/>
    <property type="gene ID" value="SSLN_0001606001"/>
</dbReference>
<sequence length="220" mass="25018">LLTLAAWKVRSLLDNPRSNRPERRTALVARELARYKVDIAALSETGFSEQGQLEEVGAGYTFFWSGQTKAERRNAGVAFAIRNDIVGRLTCLPQGDLGIPRSRHWNHMDNILVRRRDRQDVLVIKVNPGADGWTEHRLVISKMRLRLKPRRRPKVSDNKLNTALLKMPAHHLHFSNELANQLASLPVADVGISVENRWCQVRDTVQSTALDVLGRARRQH</sequence>
<dbReference type="InterPro" id="IPR005135">
    <property type="entry name" value="Endo/exonuclease/phosphatase"/>
</dbReference>
<protein>
    <submittedName>
        <fullName evidence="2">Endo/exonuclease/phosphatase domain-containing protein</fullName>
    </submittedName>
</protein>
<dbReference type="AlphaFoldDB" id="A0A183TG76"/>